<proteinExistence type="predicted"/>
<accession>A0A926S1Y2</accession>
<dbReference type="PANTHER" id="PTHR14097:SF7">
    <property type="entry name" value="OXIDOREDUCTASE HTATIP2"/>
    <property type="match status" value="1"/>
</dbReference>
<comment type="caution">
    <text evidence="2">The sequence shown here is derived from an EMBL/GenBank/DDBJ whole genome shotgun (WGS) entry which is preliminary data.</text>
</comment>
<evidence type="ECO:0000313" key="3">
    <source>
        <dbReference type="Proteomes" id="UP000619078"/>
    </source>
</evidence>
<dbReference type="Proteomes" id="UP000619078">
    <property type="component" value="Unassembled WGS sequence"/>
</dbReference>
<sequence>MAYKAIIAGASGLIGSNLVNILLQQQEYDEVLVLVREELPIQHKKLVQLVINFDDLPKHADALTGHAVFSCLGTTKSQTPDKAQYRKIDYEYPLTLAKLAKRNGVAQFHLVSSIGADKNSATDYTRLKGELEDAIKQIGFPTLHIYQPSMLVGQRERKRTLEGALITLFKLIDPLLVGGLKKYRSIKGSTVANAMYKKSLQTDTGTFIHPSNKIQTI</sequence>
<gene>
    <name evidence="2" type="ORF">IDJ76_10600</name>
</gene>
<dbReference type="Pfam" id="PF13460">
    <property type="entry name" value="NAD_binding_10"/>
    <property type="match status" value="1"/>
</dbReference>
<dbReference type="SUPFAM" id="SSF51735">
    <property type="entry name" value="NAD(P)-binding Rossmann-fold domains"/>
    <property type="match status" value="1"/>
</dbReference>
<dbReference type="InterPro" id="IPR016040">
    <property type="entry name" value="NAD(P)-bd_dom"/>
</dbReference>
<dbReference type="PANTHER" id="PTHR14097">
    <property type="entry name" value="OXIDOREDUCTASE HTATIP2"/>
    <property type="match status" value="1"/>
</dbReference>
<dbReference type="InterPro" id="IPR036291">
    <property type="entry name" value="NAD(P)-bd_dom_sf"/>
</dbReference>
<dbReference type="AlphaFoldDB" id="A0A926S1Y2"/>
<evidence type="ECO:0000259" key="1">
    <source>
        <dbReference type="Pfam" id="PF13460"/>
    </source>
</evidence>
<evidence type="ECO:0000313" key="2">
    <source>
        <dbReference type="EMBL" id="MBD1393548.1"/>
    </source>
</evidence>
<feature type="domain" description="NAD(P)-binding" evidence="1">
    <location>
        <begin position="9"/>
        <end position="127"/>
    </location>
</feature>
<name>A0A926S1Y2_9SPHI</name>
<dbReference type="RefSeq" id="WP_191163293.1">
    <property type="nucleotide sequence ID" value="NZ_JACWMX010000004.1"/>
</dbReference>
<dbReference type="EMBL" id="JACWMX010000004">
    <property type="protein sequence ID" value="MBD1393548.1"/>
    <property type="molecule type" value="Genomic_DNA"/>
</dbReference>
<organism evidence="2 3">
    <name type="scientific">Mucilaginibacter glaciei</name>
    <dbReference type="NCBI Taxonomy" id="2772109"/>
    <lineage>
        <taxon>Bacteria</taxon>
        <taxon>Pseudomonadati</taxon>
        <taxon>Bacteroidota</taxon>
        <taxon>Sphingobacteriia</taxon>
        <taxon>Sphingobacteriales</taxon>
        <taxon>Sphingobacteriaceae</taxon>
        <taxon>Mucilaginibacter</taxon>
    </lineage>
</organism>
<protein>
    <submittedName>
        <fullName evidence="2">NAD(P)H-binding protein</fullName>
    </submittedName>
</protein>
<dbReference type="Gene3D" id="3.40.50.720">
    <property type="entry name" value="NAD(P)-binding Rossmann-like Domain"/>
    <property type="match status" value="1"/>
</dbReference>
<keyword evidence="3" id="KW-1185">Reference proteome</keyword>
<reference evidence="2" key="1">
    <citation type="submission" date="2020-09" db="EMBL/GenBank/DDBJ databases">
        <title>Novel species of Mucilaginibacter isolated from a glacier on the Tibetan Plateau.</title>
        <authorList>
            <person name="Liu Q."/>
            <person name="Xin Y.-H."/>
        </authorList>
    </citation>
    <scope>NUCLEOTIDE SEQUENCE</scope>
    <source>
        <strain evidence="2">ZB1P21</strain>
    </source>
</reference>